<feature type="site" description="Important for catalytic activity, responsible for pKa modulation of the active site Glu and correct orientation of both the proton donor and substrate" evidence="5">
    <location>
        <position position="139"/>
    </location>
</feature>
<dbReference type="SUPFAM" id="SSF75005">
    <property type="entry name" value="Arabinanase/levansucrase/invertase"/>
    <property type="match status" value="1"/>
</dbReference>
<dbReference type="InterPro" id="IPR006710">
    <property type="entry name" value="Glyco_hydro_43"/>
</dbReference>
<dbReference type="PATRIC" id="fig|136160.3.peg.2444"/>
<dbReference type="InterPro" id="IPR016828">
    <property type="entry name" value="Alpha-L-arabinofuranosidase"/>
</dbReference>
<keyword evidence="3 6" id="KW-0378">Hydrolase</keyword>
<dbReference type="CDD" id="cd18817">
    <property type="entry name" value="GH43f_LbAraf43-like"/>
    <property type="match status" value="1"/>
</dbReference>
<dbReference type="PANTHER" id="PTHR43817:SF1">
    <property type="entry name" value="HYDROLASE, FAMILY 43, PUTATIVE (AFU_ORTHOLOGUE AFUA_3G01660)-RELATED"/>
    <property type="match status" value="1"/>
</dbReference>
<dbReference type="Gene3D" id="2.115.10.20">
    <property type="entry name" value="Glycosyl hydrolase domain, family 43"/>
    <property type="match status" value="1"/>
</dbReference>
<comment type="similarity">
    <text evidence="1 6">Belongs to the glycosyl hydrolase 43 family.</text>
</comment>
<organism evidence="7">
    <name type="scientific">Halalkalibacterium halodurans</name>
    <name type="common">Bacillus halodurans</name>
    <dbReference type="NCBI Taxonomy" id="86665"/>
    <lineage>
        <taxon>Bacteria</taxon>
        <taxon>Bacillati</taxon>
        <taxon>Bacillota</taxon>
        <taxon>Bacilli</taxon>
        <taxon>Bacillales</taxon>
        <taxon>Bacillaceae</taxon>
        <taxon>Halalkalibacterium (ex Joshi et al. 2022)</taxon>
    </lineage>
</organism>
<dbReference type="InterPro" id="IPR023296">
    <property type="entry name" value="Glyco_hydro_beta-prop_sf"/>
</dbReference>
<keyword evidence="4 6" id="KW-0326">Glycosidase</keyword>
<name>A0A0M0KKQ2_ALKHA</name>
<evidence type="ECO:0000256" key="5">
    <source>
        <dbReference type="PIRSR" id="PIRSR606710-2"/>
    </source>
</evidence>
<proteinExistence type="inferred from homology"/>
<sequence length="329" mass="37962">MTLTITANTYRNPFIEQRADPWVYKHADGFYYFTGSVPAYDCIELRRAKTLDGLREAEPKVVWRKYDRGPMSANIWAPEIHYIEGKWYIYFAAARTAETKAGLFDHRMFVLENESANPLEGSWIEKGQIFTKWESFSLDATTFEHKGVRYLVWPQKDPNIEGNSNLYIAEMENPWTIKGEQVMLSKPEFDWEVIGYKVNEGPAVIKRNGKVFIAYSASATDHHYCMGLLWANEEADLLDPASWTKSPTPVFQTSEENGQYGPGHNSFTVTEDGKYDVLVYHARSYKEIEGDPLYDPNRHARLKLFTWDKDGFPQFGEPLPDTMNMEKAT</sequence>
<dbReference type="PIRSF" id="PIRSF025414">
    <property type="entry name" value="Alpha-L-arabinofuranosidase"/>
    <property type="match status" value="1"/>
</dbReference>
<dbReference type="AlphaFoldDB" id="A0A0M0KKQ2"/>
<dbReference type="EMBL" id="LILD01000001">
    <property type="protein sequence ID" value="KOO39187.1"/>
    <property type="molecule type" value="Genomic_DNA"/>
</dbReference>
<dbReference type="PANTHER" id="PTHR43817">
    <property type="entry name" value="GLYCOSYL HYDROLASE"/>
    <property type="match status" value="1"/>
</dbReference>
<evidence type="ECO:0000256" key="1">
    <source>
        <dbReference type="ARBA" id="ARBA00009865"/>
    </source>
</evidence>
<dbReference type="Pfam" id="PF04616">
    <property type="entry name" value="Glyco_hydro_43"/>
    <property type="match status" value="1"/>
</dbReference>
<gene>
    <name evidence="7" type="ORF">AMD02_10285</name>
</gene>
<comment type="caution">
    <text evidence="7">The sequence shown here is derived from an EMBL/GenBank/DDBJ whole genome shotgun (WGS) entry which is preliminary data.</text>
</comment>
<protein>
    <submittedName>
        <fullName evidence="7">Alpha-N-arabinofuranosidase</fullName>
    </submittedName>
</protein>
<evidence type="ECO:0000256" key="6">
    <source>
        <dbReference type="RuleBase" id="RU361187"/>
    </source>
</evidence>
<reference evidence="7" key="1">
    <citation type="submission" date="2015-08" db="EMBL/GenBank/DDBJ databases">
        <title>Complete DNA Sequence of Pseudomonas syringae pv. actinidiae, the Causal Agent of Kiwifruit Canker Disease.</title>
        <authorList>
            <person name="Rikkerink E.H.A."/>
            <person name="Fineran P.C."/>
        </authorList>
    </citation>
    <scope>NUCLEOTIDE SEQUENCE</scope>
    <source>
        <strain evidence="7">DSM 13666</strain>
    </source>
</reference>
<keyword evidence="2" id="KW-0732">Signal</keyword>
<evidence type="ECO:0000313" key="7">
    <source>
        <dbReference type="EMBL" id="KOO39187.1"/>
    </source>
</evidence>
<evidence type="ECO:0000256" key="3">
    <source>
        <dbReference type="ARBA" id="ARBA00022801"/>
    </source>
</evidence>
<dbReference type="GO" id="GO:0004553">
    <property type="term" value="F:hydrolase activity, hydrolyzing O-glycosyl compounds"/>
    <property type="evidence" value="ECO:0007669"/>
    <property type="project" value="InterPro"/>
</dbReference>
<evidence type="ECO:0000256" key="2">
    <source>
        <dbReference type="ARBA" id="ARBA00022729"/>
    </source>
</evidence>
<accession>A0A0M0KKQ2</accession>
<evidence type="ECO:0000256" key="4">
    <source>
        <dbReference type="ARBA" id="ARBA00023295"/>
    </source>
</evidence>
<dbReference type="GO" id="GO:0005975">
    <property type="term" value="P:carbohydrate metabolic process"/>
    <property type="evidence" value="ECO:0007669"/>
    <property type="project" value="InterPro"/>
</dbReference>